<organism evidence="2 3">
    <name type="scientific">Parastrongyloides trichosuri</name>
    <name type="common">Possum-specific nematode worm</name>
    <dbReference type="NCBI Taxonomy" id="131310"/>
    <lineage>
        <taxon>Eukaryota</taxon>
        <taxon>Metazoa</taxon>
        <taxon>Ecdysozoa</taxon>
        <taxon>Nematoda</taxon>
        <taxon>Chromadorea</taxon>
        <taxon>Rhabditida</taxon>
        <taxon>Tylenchina</taxon>
        <taxon>Panagrolaimomorpha</taxon>
        <taxon>Strongyloidoidea</taxon>
        <taxon>Strongyloididae</taxon>
        <taxon>Parastrongyloides</taxon>
    </lineage>
</organism>
<dbReference type="GO" id="GO:0008180">
    <property type="term" value="C:COP9 signalosome"/>
    <property type="evidence" value="ECO:0007669"/>
    <property type="project" value="TreeGrafter"/>
</dbReference>
<comment type="similarity">
    <text evidence="1">Belongs to the peptidase M67A family. CSN6 subfamily.</text>
</comment>
<dbReference type="Gene3D" id="3.40.140.10">
    <property type="entry name" value="Cytidine Deaminase, domain 2"/>
    <property type="match status" value="1"/>
</dbReference>
<reference evidence="3" key="1">
    <citation type="submission" date="2017-02" db="UniProtKB">
        <authorList>
            <consortium name="WormBaseParasite"/>
        </authorList>
    </citation>
    <scope>IDENTIFICATION</scope>
</reference>
<accession>A0A0N4ZL81</accession>
<keyword evidence="2" id="KW-1185">Reference proteome</keyword>
<sequence>MMNANIKYNIYPLSVLSITDHYTRILRTEENRGNEKVLQDKNIKVFGCIFGTRDEKAVNVYMSLEGSSIRAEYLNDFITKRVEDYGKIFNEYKCLGLYFTGIDSEVDSFEKNLFVRLNNEVFYGSMEYILKYNPIDNDVYVDNIRKLPMTLYERKLNSESEFNECSINVVFSETERIVIGEVIKTESNGGSSWKKDRVRNLIAYKNSLLKQGCKSKVSNENNKDEDALINEILQLSESLDAEMSKEDFQNSVDAINDAEIALLYTKIVEGANVLHDFNSTMKQVYNATSTKGLDCVGSRNI</sequence>
<dbReference type="AlphaFoldDB" id="A0A0N4ZL81"/>
<evidence type="ECO:0000313" key="3">
    <source>
        <dbReference type="WBParaSite" id="PTRK_0000903700.1"/>
    </source>
</evidence>
<protein>
    <submittedName>
        <fullName evidence="3">JAB_MPN domain-containing protein</fullName>
    </submittedName>
</protein>
<dbReference type="PANTHER" id="PTHR10540">
    <property type="entry name" value="EUKARYOTIC TRANSLATION INITIATION FACTOR 3 SUBUNIT F-RELATED"/>
    <property type="match status" value="1"/>
</dbReference>
<dbReference type="PANTHER" id="PTHR10540:SF8">
    <property type="entry name" value="COP9 SIGNALOSOME COMPLEX SUBUNIT 6"/>
    <property type="match status" value="1"/>
</dbReference>
<dbReference type="STRING" id="131310.A0A0N4ZL81"/>
<evidence type="ECO:0000313" key="2">
    <source>
        <dbReference type="Proteomes" id="UP000038045"/>
    </source>
</evidence>
<proteinExistence type="inferred from homology"/>
<dbReference type="Proteomes" id="UP000038045">
    <property type="component" value="Unplaced"/>
</dbReference>
<evidence type="ECO:0000256" key="1">
    <source>
        <dbReference type="ARBA" id="ARBA00010893"/>
    </source>
</evidence>
<dbReference type="WBParaSite" id="PTRK_0000903700.1">
    <property type="protein sequence ID" value="PTRK_0000903700.1"/>
    <property type="gene ID" value="PTRK_0000903700"/>
</dbReference>
<name>A0A0N4ZL81_PARTI</name>